<feature type="transmembrane region" description="Helical" evidence="1">
    <location>
        <begin position="64"/>
        <end position="80"/>
    </location>
</feature>
<gene>
    <name evidence="2" type="ORF">M670_03369</name>
</gene>
<evidence type="ECO:0000313" key="2">
    <source>
        <dbReference type="EMBL" id="KEF37335.1"/>
    </source>
</evidence>
<dbReference type="PANTHER" id="PTHR38450">
    <property type="entry name" value="STAGE V SPORULATION PROTEIN AC-RELATED"/>
    <property type="match status" value="1"/>
</dbReference>
<dbReference type="NCBIfam" id="TIGR02838">
    <property type="entry name" value="spore_V_AC"/>
    <property type="match status" value="1"/>
</dbReference>
<dbReference type="Proteomes" id="UP000027936">
    <property type="component" value="Unassembled WGS sequence"/>
</dbReference>
<feature type="transmembrane region" description="Helical" evidence="1">
    <location>
        <begin position="21"/>
        <end position="44"/>
    </location>
</feature>
<dbReference type="OrthoDB" id="9797988at2"/>
<feature type="transmembrane region" description="Helical" evidence="1">
    <location>
        <begin position="125"/>
        <end position="147"/>
    </location>
</feature>
<keyword evidence="1" id="KW-0812">Transmembrane</keyword>
<dbReference type="InterPro" id="IPR005562">
    <property type="entry name" value="SpoVA"/>
</dbReference>
<sequence length="153" mass="16187">MGEKFSKDKYKQQIQSFQPKQSIFVSCMKAFIIGGLICVVGQGIQNFYISFFNFTKASASNPTIATIILLAALFTGLGVFDKLGQFAGAGTLIPVTGFANSMASAALEHKSEGLVLGVANNMFKIAGAVLVYGVVAAAIIGFIRYSITTILLS</sequence>
<keyword evidence="1" id="KW-0472">Membrane</keyword>
<dbReference type="PANTHER" id="PTHR38450:SF1">
    <property type="entry name" value="STAGE V SPORULATION PROTEIN AC"/>
    <property type="match status" value="1"/>
</dbReference>
<dbReference type="EMBL" id="JJRY01000015">
    <property type="protein sequence ID" value="KEF37335.1"/>
    <property type="molecule type" value="Genomic_DNA"/>
</dbReference>
<name>A0A072NVR4_SCHAZ</name>
<feature type="transmembrane region" description="Helical" evidence="1">
    <location>
        <begin position="87"/>
        <end position="105"/>
    </location>
</feature>
<evidence type="ECO:0000256" key="1">
    <source>
        <dbReference type="SAM" id="Phobius"/>
    </source>
</evidence>
<evidence type="ECO:0000313" key="3">
    <source>
        <dbReference type="Proteomes" id="UP000027936"/>
    </source>
</evidence>
<comment type="caution">
    <text evidence="2">The sequence shown here is derived from an EMBL/GenBank/DDBJ whole genome shotgun (WGS) entry which is preliminary data.</text>
</comment>
<reference evidence="2 3" key="1">
    <citation type="submission" date="2014-04" db="EMBL/GenBank/DDBJ databases">
        <title>Draft genome sequence of Bacillus azotoformans MEV2011, a (co-) denitrifying strain unable to grow in the presence of oxygen.</title>
        <authorList>
            <person name="Nielsen M."/>
            <person name="Schreiber L."/>
            <person name="Finster K."/>
            <person name="Schramm A."/>
        </authorList>
    </citation>
    <scope>NUCLEOTIDE SEQUENCE [LARGE SCALE GENOMIC DNA]</scope>
    <source>
        <strain evidence="2 3">MEV2011</strain>
    </source>
</reference>
<dbReference type="RefSeq" id="WP_035196941.1">
    <property type="nucleotide sequence ID" value="NZ_JJRY01000015.1"/>
</dbReference>
<dbReference type="PATRIC" id="fig|1348973.3.peg.3248"/>
<keyword evidence="1" id="KW-1133">Transmembrane helix</keyword>
<protein>
    <submittedName>
        <fullName evidence="2">Stage V sporulation protein AC</fullName>
    </submittedName>
</protein>
<accession>A0A072NVR4</accession>
<organism evidence="2 3">
    <name type="scientific">Schinkia azotoformans MEV2011</name>
    <dbReference type="NCBI Taxonomy" id="1348973"/>
    <lineage>
        <taxon>Bacteria</taxon>
        <taxon>Bacillati</taxon>
        <taxon>Bacillota</taxon>
        <taxon>Bacilli</taxon>
        <taxon>Bacillales</taxon>
        <taxon>Bacillaceae</taxon>
        <taxon>Calidifontibacillus/Schinkia group</taxon>
        <taxon>Schinkia</taxon>
    </lineage>
</organism>
<proteinExistence type="predicted"/>
<dbReference type="AlphaFoldDB" id="A0A072NVR4"/>
<dbReference type="InterPro" id="IPR014203">
    <property type="entry name" value="Spore_V_AC"/>
</dbReference>
<dbReference type="Pfam" id="PF03862">
    <property type="entry name" value="SpoVAC_SpoVAEB"/>
    <property type="match status" value="1"/>
</dbReference>